<dbReference type="PANTHER" id="PTHR37834">
    <property type="entry name" value="GDSL-LIKE LIPASE/ACYLHYDROLASE DOMAIN PROTEIN (AFU_ORTHOLOGUE AFUA_2G00620)"/>
    <property type="match status" value="1"/>
</dbReference>
<keyword evidence="7" id="KW-1185">Reference proteome</keyword>
<feature type="compositionally biased region" description="Pro residues" evidence="3">
    <location>
        <begin position="370"/>
        <end position="382"/>
    </location>
</feature>
<dbReference type="InterPro" id="IPR052762">
    <property type="entry name" value="PCW_deacetylase/CE"/>
</dbReference>
<feature type="region of interest" description="Disordered" evidence="3">
    <location>
        <begin position="361"/>
        <end position="405"/>
    </location>
</feature>
<name>A0ABY5KMG9_9CELL</name>
<dbReference type="Pfam" id="PF00553">
    <property type="entry name" value="CBM_2"/>
    <property type="match status" value="1"/>
</dbReference>
<dbReference type="Proteomes" id="UP001316384">
    <property type="component" value="Chromosome"/>
</dbReference>
<keyword evidence="4" id="KW-0732">Signal</keyword>
<dbReference type="EMBL" id="CP101987">
    <property type="protein sequence ID" value="UUI71704.1"/>
    <property type="molecule type" value="Genomic_DNA"/>
</dbReference>
<dbReference type="RefSeq" id="WP_227576739.1">
    <property type="nucleotide sequence ID" value="NZ_CP101987.1"/>
</dbReference>
<evidence type="ECO:0000259" key="5">
    <source>
        <dbReference type="PROSITE" id="PS51173"/>
    </source>
</evidence>
<feature type="compositionally biased region" description="Low complexity" evidence="3">
    <location>
        <begin position="383"/>
        <end position="397"/>
    </location>
</feature>
<evidence type="ECO:0000313" key="6">
    <source>
        <dbReference type="EMBL" id="UUI71704.1"/>
    </source>
</evidence>
<accession>A0ABY5KMG9</accession>
<evidence type="ECO:0000256" key="3">
    <source>
        <dbReference type="SAM" id="MobiDB-lite"/>
    </source>
</evidence>
<dbReference type="InterPro" id="IPR037461">
    <property type="entry name" value="CtCE2-like_dom"/>
</dbReference>
<dbReference type="SMART" id="SM00637">
    <property type="entry name" value="CBD_II"/>
    <property type="match status" value="1"/>
</dbReference>
<organism evidence="6 7">
    <name type="scientific">Cellulomonas xiejunii</name>
    <dbReference type="NCBI Taxonomy" id="2968083"/>
    <lineage>
        <taxon>Bacteria</taxon>
        <taxon>Bacillati</taxon>
        <taxon>Actinomycetota</taxon>
        <taxon>Actinomycetes</taxon>
        <taxon>Micrococcales</taxon>
        <taxon>Cellulomonadaceae</taxon>
        <taxon>Cellulomonas</taxon>
    </lineage>
</organism>
<evidence type="ECO:0000256" key="2">
    <source>
        <dbReference type="ARBA" id="ARBA00023295"/>
    </source>
</evidence>
<keyword evidence="2" id="KW-0326">Glycosidase</keyword>
<evidence type="ECO:0000256" key="4">
    <source>
        <dbReference type="SAM" id="SignalP"/>
    </source>
</evidence>
<dbReference type="PANTHER" id="PTHR37834:SF2">
    <property type="entry name" value="ESTERASE, SGNH HYDROLASE-TYPE"/>
    <property type="match status" value="1"/>
</dbReference>
<dbReference type="Gene3D" id="2.60.40.290">
    <property type="match status" value="1"/>
</dbReference>
<dbReference type="InterPro" id="IPR001919">
    <property type="entry name" value="CBD2"/>
</dbReference>
<feature type="domain" description="CBM2" evidence="5">
    <location>
        <begin position="404"/>
        <end position="507"/>
    </location>
</feature>
<feature type="signal peptide" evidence="4">
    <location>
        <begin position="1"/>
        <end position="27"/>
    </location>
</feature>
<dbReference type="Gene3D" id="3.40.50.1110">
    <property type="entry name" value="SGNH hydrolase"/>
    <property type="match status" value="1"/>
</dbReference>
<dbReference type="Pfam" id="PF13472">
    <property type="entry name" value="Lipase_GDSL_2"/>
    <property type="match status" value="1"/>
</dbReference>
<dbReference type="InterPro" id="IPR008965">
    <property type="entry name" value="CBM2/CBM3_carb-bd_dom_sf"/>
</dbReference>
<dbReference type="SUPFAM" id="SSF49384">
    <property type="entry name" value="Carbohydrate-binding domain"/>
    <property type="match status" value="1"/>
</dbReference>
<dbReference type="PROSITE" id="PS51173">
    <property type="entry name" value="CBM2"/>
    <property type="match status" value="1"/>
</dbReference>
<reference evidence="6 7" key="1">
    <citation type="submission" date="2022-07" db="EMBL/GenBank/DDBJ databases">
        <title>Novel species in genus cellulomonas.</title>
        <authorList>
            <person name="Ye L."/>
        </authorList>
    </citation>
    <scope>NUCLEOTIDE SEQUENCE [LARGE SCALE GENOMIC DNA]</scope>
    <source>
        <strain evidence="7">zg-B89</strain>
    </source>
</reference>
<dbReference type="InterPro" id="IPR040794">
    <property type="entry name" value="CE2_N"/>
</dbReference>
<dbReference type="CDD" id="cd01831">
    <property type="entry name" value="Endoglucanase_E_like"/>
    <property type="match status" value="1"/>
</dbReference>
<protein>
    <submittedName>
        <fullName evidence="6">Cellulose binding domain-containing protein</fullName>
    </submittedName>
</protein>
<evidence type="ECO:0000256" key="1">
    <source>
        <dbReference type="ARBA" id="ARBA00022801"/>
    </source>
</evidence>
<dbReference type="InterPro" id="IPR013830">
    <property type="entry name" value="SGNH_hydro"/>
</dbReference>
<dbReference type="InterPro" id="IPR012291">
    <property type="entry name" value="CBM2_carb-bd_dom_sf"/>
</dbReference>
<gene>
    <name evidence="6" type="ORF">NP048_18250</name>
</gene>
<dbReference type="SUPFAM" id="SSF52266">
    <property type="entry name" value="SGNH hydrolase"/>
    <property type="match status" value="1"/>
</dbReference>
<keyword evidence="1" id="KW-0378">Hydrolase</keyword>
<dbReference type="Gene3D" id="2.60.120.260">
    <property type="entry name" value="Galactose-binding domain-like"/>
    <property type="match status" value="1"/>
</dbReference>
<dbReference type="InterPro" id="IPR036514">
    <property type="entry name" value="SGNH_hydro_sf"/>
</dbReference>
<evidence type="ECO:0000313" key="7">
    <source>
        <dbReference type="Proteomes" id="UP001316384"/>
    </source>
</evidence>
<feature type="chain" id="PRO_5047312194" evidence="4">
    <location>
        <begin position="28"/>
        <end position="507"/>
    </location>
</feature>
<proteinExistence type="predicted"/>
<dbReference type="Pfam" id="PF17996">
    <property type="entry name" value="CE2_N"/>
    <property type="match status" value="1"/>
</dbReference>
<sequence length="507" mass="52737">MRALRATVTLTALATCVALLPAAGASAAGLEETTHTAGRVVESGTTWQHAWPGVYFEGRFRGTAVGIVLDDATNDYDVAIDGRTVETLVAPGRVTHVVDGLSAREHTVRVVKRSEAPWAVGTFGGFVSAGGSTILSAPAPRDLQLELIGDSYTVGYGNTSTSRECTSTQLTRTTNTDLSFGALTARALGADYQVNAFSGRGMVRNYGGSDAGTSFRTHYDRTLPMNPATAGDPAPGWDPDAVVIGLGINDFSTAVGSGEPWTTASLREAWVEAYHGFLDTLRERYGDDAYLVVTGTYVHTGTDLPDLAQRVVAERNAAGDDRVRYWYYGNEGLDYGGCDWHPSAADHRVIAEQLTAYLEDLDLGGDPEPTRTPTPTPTPTLSPTPSVSPTSTSSPTPTVSPTPTLPPVAACRATLTVVSSWPGGYQANVAVTAGTSPISGWRTSFTLPEGGALTQSWSSVATTSGSTVTVGNASWNGSLPAGATTTYGFLGTGTPPPAGTTIACSAG</sequence>